<comment type="subunit">
    <text evidence="3">Interacts with ERF2.</text>
</comment>
<evidence type="ECO:0000256" key="6">
    <source>
        <dbReference type="ARBA" id="ARBA00023136"/>
    </source>
</evidence>
<name>J8PZI7_SACAR</name>
<dbReference type="PANTHER" id="PTHR13254:SF0">
    <property type="entry name" value="GOLGIN SUBFAMILY A MEMBER 7_ERF4 DOMAIN-CONTAINING PROTEIN"/>
    <property type="match status" value="1"/>
</dbReference>
<gene>
    <name evidence="8" type="ORF">SU7_3110</name>
</gene>
<comment type="similarity">
    <text evidence="2">Belongs to the ERF4 family.</text>
</comment>
<proteinExistence type="inferred from homology"/>
<dbReference type="InterPro" id="IPR019383">
    <property type="entry name" value="Golgin_A_7/ERF4"/>
</dbReference>
<dbReference type="EMBL" id="ALIE01000177">
    <property type="protein sequence ID" value="EJS41831.1"/>
    <property type="molecule type" value="Genomic_DNA"/>
</dbReference>
<dbReference type="AlphaFoldDB" id="J8PZI7"/>
<evidence type="ECO:0000259" key="7">
    <source>
        <dbReference type="Pfam" id="PF10256"/>
    </source>
</evidence>
<dbReference type="InterPro" id="IPR051371">
    <property type="entry name" value="Ras_palmitoyltransferase"/>
</dbReference>
<keyword evidence="6" id="KW-0472">Membrane</keyword>
<keyword evidence="9" id="KW-1185">Reference proteome</keyword>
<dbReference type="Proteomes" id="UP000006968">
    <property type="component" value="Chromosome XV"/>
</dbReference>
<keyword evidence="5" id="KW-0256">Endoplasmic reticulum</keyword>
<evidence type="ECO:0000256" key="3">
    <source>
        <dbReference type="ARBA" id="ARBA00011396"/>
    </source>
</evidence>
<evidence type="ECO:0000313" key="9">
    <source>
        <dbReference type="Proteomes" id="UP000006968"/>
    </source>
</evidence>
<sequence>MCDSHQKEQDQEQELDSTSERALFFNYHEFSYSFYEDLSSANAKPTEHDEDHKLCITHFPNVYAARGSAEFQMTRVVRVPRRFDESRGSLETPQFSTQLPGSEPAAIVVDCDDDGDDGRFVRCGRYDTGGHVFGCSSVSPLSDHLSAAELAGVVRRVNWLLLREEGMVYGWRNLGGVALDALTGGLWSWVLGPLLPGSVFQESLALEQYVAQLNSPGGLLYDRGVRLVLPRRSGCLSLDFVVPRPE</sequence>
<dbReference type="Pfam" id="PF10256">
    <property type="entry name" value="Erf4"/>
    <property type="match status" value="1"/>
</dbReference>
<dbReference type="PANTHER" id="PTHR13254">
    <property type="entry name" value="GOLGI AUTOANTIGEN, GOLGIN SUBFAMILY A, 7"/>
    <property type="match status" value="1"/>
</dbReference>
<feature type="domain" description="Golgin subfamily A member 7/ERF4" evidence="7">
    <location>
        <begin position="76"/>
        <end position="239"/>
    </location>
</feature>
<comment type="caution">
    <text evidence="8">The sequence shown here is derived from an EMBL/GenBank/DDBJ whole genome shotgun (WGS) entry which is preliminary data.</text>
</comment>
<organism evidence="8 9">
    <name type="scientific">Saccharomyces arboricola (strain H-6 / AS 2.3317 / CBS 10644)</name>
    <name type="common">Yeast</name>
    <dbReference type="NCBI Taxonomy" id="1160507"/>
    <lineage>
        <taxon>Eukaryota</taxon>
        <taxon>Fungi</taxon>
        <taxon>Dikarya</taxon>
        <taxon>Ascomycota</taxon>
        <taxon>Saccharomycotina</taxon>
        <taxon>Saccharomycetes</taxon>
        <taxon>Saccharomycetales</taxon>
        <taxon>Saccharomycetaceae</taxon>
        <taxon>Saccharomyces</taxon>
    </lineage>
</organism>
<dbReference type="GO" id="GO:0031211">
    <property type="term" value="C:endoplasmic reticulum palmitoyltransferase complex"/>
    <property type="evidence" value="ECO:0007669"/>
    <property type="project" value="TreeGrafter"/>
</dbReference>
<evidence type="ECO:0000256" key="4">
    <source>
        <dbReference type="ARBA" id="ARBA00018463"/>
    </source>
</evidence>
<dbReference type="GO" id="GO:0006612">
    <property type="term" value="P:protein targeting to membrane"/>
    <property type="evidence" value="ECO:0007669"/>
    <property type="project" value="TreeGrafter"/>
</dbReference>
<evidence type="ECO:0000256" key="1">
    <source>
        <dbReference type="ARBA" id="ARBA00004406"/>
    </source>
</evidence>
<evidence type="ECO:0000256" key="2">
    <source>
        <dbReference type="ARBA" id="ARBA00007732"/>
    </source>
</evidence>
<reference evidence="8 9" key="1">
    <citation type="journal article" date="2013" name="BMC Genomics">
        <title>High quality de novo sequencing and assembly of the Saccharomyces arboricolus genome.</title>
        <authorList>
            <person name="Liti G."/>
            <person name="Nguyen Ba A.N."/>
            <person name="Blythe M."/>
            <person name="Mueller C.A."/>
            <person name="Bergstroem A."/>
            <person name="Cubillos F.A."/>
            <person name="Dafhnis-Calas F."/>
            <person name="Khoshraftar S."/>
            <person name="Malla S."/>
            <person name="Mehta N."/>
            <person name="Siow C.C."/>
            <person name="Warringer J."/>
            <person name="Moses A.M."/>
            <person name="Louis E.J."/>
            <person name="Nieduszynski C.A."/>
        </authorList>
    </citation>
    <scope>NUCLEOTIDE SEQUENCE [LARGE SCALE GENOMIC DNA]</scope>
    <source>
        <strain evidence="9">H-6 / AS 2.3317 / CBS 10644</strain>
    </source>
</reference>
<evidence type="ECO:0000256" key="5">
    <source>
        <dbReference type="ARBA" id="ARBA00022824"/>
    </source>
</evidence>
<comment type="subcellular location">
    <subcellularLocation>
        <location evidence="1">Endoplasmic reticulum membrane</location>
        <topology evidence="1">Peripheral membrane protein</topology>
    </subcellularLocation>
</comment>
<dbReference type="HOGENOM" id="CLU_087349_0_0_1"/>
<protein>
    <recommendedName>
        <fullName evidence="4">Ras modification protein ERF4</fullName>
    </recommendedName>
</protein>
<evidence type="ECO:0000313" key="8">
    <source>
        <dbReference type="EMBL" id="EJS41831.1"/>
    </source>
</evidence>
<dbReference type="GO" id="GO:0005789">
    <property type="term" value="C:endoplasmic reticulum membrane"/>
    <property type="evidence" value="ECO:0007669"/>
    <property type="project" value="UniProtKB-SubCell"/>
</dbReference>
<dbReference type="OrthoDB" id="5377273at2759"/>
<accession>J8PZI7</accession>